<dbReference type="Proteomes" id="UP000248966">
    <property type="component" value="Unassembled WGS sequence"/>
</dbReference>
<feature type="transmembrane region" description="Helical" evidence="1">
    <location>
        <begin position="526"/>
        <end position="544"/>
    </location>
</feature>
<organism evidence="2 3">
    <name type="scientific">Micromonospora noduli</name>
    <dbReference type="NCBI Taxonomy" id="709876"/>
    <lineage>
        <taxon>Bacteria</taxon>
        <taxon>Bacillati</taxon>
        <taxon>Actinomycetota</taxon>
        <taxon>Actinomycetes</taxon>
        <taxon>Micromonosporales</taxon>
        <taxon>Micromonosporaceae</taxon>
        <taxon>Micromonospora</taxon>
    </lineage>
</organism>
<sequence>MPSGGTVLSIDLSSSAIAATVSRQGFRIPILIDGRLVMPPGVVIGPAGEIYVGLDTMAATSLPVDHRFVDNPTDLLGRPINTADTTQPDPVDLLATVLRHVTHHAAVQVNGPITALTVTVPPSWGPLRCGHVSEAATRAGFPPPALVTAPAALAAYATILGVTAPAGSCVLICQADREPATLTVLQTAADGYRELATQQISLAHDLDHLIAHHVVQTATTDSDPLQAIITAPSSDQADVGRALLESVRTARQLLTTQDQAPILLPAPRQPAVLTRHDVTAAAQPLLDQIPDAVDGLLDSADVDKTHLADVVLRPAPGVPALAEALAAATGTTPTLIDHPHALADGALSLTTTHQSSSAGAARLPRVRLRISDLTGSLLLGACSLVLLLQAILSAYITTFSTWVVGVRTSLPQLGTAGALVMLTAFAVAHLAPTTLLAGTPTASTPEPTTGSLIRRGYLTTAVGGAITAALYGLATGTAVEYDYTPYLKWTLGAALPLAACAALIAATAPRIPANVLPTWLAMTRPAVTHAITATAGIYLMRAAITLTTPISTNAVAPIAGSIGAALVGIATALTISRRRTIRAITAPGLAIGYALVFTVDTTGALIVGYLAALTWWGIRLTGHTLRLAFPQPGTALRRLADRTGG</sequence>
<keyword evidence="1" id="KW-0812">Transmembrane</keyword>
<name>A0A328N7P6_9ACTN</name>
<gene>
    <name evidence="2" type="ORF">LAH08_02974</name>
</gene>
<proteinExistence type="predicted"/>
<feature type="transmembrane region" description="Helical" evidence="1">
    <location>
        <begin position="416"/>
        <end position="437"/>
    </location>
</feature>
<feature type="transmembrane region" description="Helical" evidence="1">
    <location>
        <begin position="457"/>
        <end position="474"/>
    </location>
</feature>
<dbReference type="Gene3D" id="3.30.420.40">
    <property type="match status" value="2"/>
</dbReference>
<dbReference type="SUPFAM" id="SSF53067">
    <property type="entry name" value="Actin-like ATPase domain"/>
    <property type="match status" value="2"/>
</dbReference>
<dbReference type="Gene3D" id="3.90.640.10">
    <property type="entry name" value="Actin, Chain A, domain 4"/>
    <property type="match status" value="1"/>
</dbReference>
<feature type="transmembrane region" description="Helical" evidence="1">
    <location>
        <begin position="588"/>
        <end position="618"/>
    </location>
</feature>
<feature type="transmembrane region" description="Helical" evidence="1">
    <location>
        <begin position="377"/>
        <end position="396"/>
    </location>
</feature>
<evidence type="ECO:0008006" key="4">
    <source>
        <dbReference type="Google" id="ProtNLM"/>
    </source>
</evidence>
<dbReference type="InterPro" id="IPR043129">
    <property type="entry name" value="ATPase_NBD"/>
</dbReference>
<evidence type="ECO:0000313" key="3">
    <source>
        <dbReference type="Proteomes" id="UP000248966"/>
    </source>
</evidence>
<keyword evidence="1" id="KW-1133">Transmembrane helix</keyword>
<keyword evidence="1" id="KW-0472">Membrane</keyword>
<dbReference type="AlphaFoldDB" id="A0A328N7P6"/>
<evidence type="ECO:0000256" key="1">
    <source>
        <dbReference type="SAM" id="Phobius"/>
    </source>
</evidence>
<protein>
    <recommendedName>
        <fullName evidence="4">Hsp70 protein</fullName>
    </recommendedName>
</protein>
<feature type="transmembrane region" description="Helical" evidence="1">
    <location>
        <begin position="486"/>
        <end position="506"/>
    </location>
</feature>
<evidence type="ECO:0000313" key="2">
    <source>
        <dbReference type="EMBL" id="RAO00721.1"/>
    </source>
</evidence>
<feature type="transmembrane region" description="Helical" evidence="1">
    <location>
        <begin position="556"/>
        <end position="576"/>
    </location>
</feature>
<reference evidence="2 3" key="1">
    <citation type="submission" date="2018-03" db="EMBL/GenBank/DDBJ databases">
        <title>Defining the species Micromonospora saelicesensis and Micromonospora noduli under the framework of genomics.</title>
        <authorList>
            <person name="Riesco R."/>
            <person name="Trujillo M.E."/>
        </authorList>
    </citation>
    <scope>NUCLEOTIDE SEQUENCE [LARGE SCALE GENOMIC DNA]</scope>
    <source>
        <strain evidence="2 3">LAH08</strain>
    </source>
</reference>
<comment type="caution">
    <text evidence="2">The sequence shown here is derived from an EMBL/GenBank/DDBJ whole genome shotgun (WGS) entry which is preliminary data.</text>
</comment>
<dbReference type="EMBL" id="PYAA01000017">
    <property type="protein sequence ID" value="RAO00721.1"/>
    <property type="molecule type" value="Genomic_DNA"/>
</dbReference>
<accession>A0A328N7P6</accession>